<dbReference type="GeneID" id="54279674"/>
<name>A0A6A5YAK6_9PLEO</name>
<protein>
    <submittedName>
        <fullName evidence="1">Uncharacterized protein</fullName>
    </submittedName>
</protein>
<proteinExistence type="predicted"/>
<reference evidence="1" key="1">
    <citation type="journal article" date="2020" name="Stud. Mycol.">
        <title>101 Dothideomycetes genomes: a test case for predicting lifestyles and emergence of pathogens.</title>
        <authorList>
            <person name="Haridas S."/>
            <person name="Albert R."/>
            <person name="Binder M."/>
            <person name="Bloem J."/>
            <person name="Labutti K."/>
            <person name="Salamov A."/>
            <person name="Andreopoulos B."/>
            <person name="Baker S."/>
            <person name="Barry K."/>
            <person name="Bills G."/>
            <person name="Bluhm B."/>
            <person name="Cannon C."/>
            <person name="Castanera R."/>
            <person name="Culley D."/>
            <person name="Daum C."/>
            <person name="Ezra D."/>
            <person name="Gonzalez J."/>
            <person name="Henrissat B."/>
            <person name="Kuo A."/>
            <person name="Liang C."/>
            <person name="Lipzen A."/>
            <person name="Lutzoni F."/>
            <person name="Magnuson J."/>
            <person name="Mondo S."/>
            <person name="Nolan M."/>
            <person name="Ohm R."/>
            <person name="Pangilinan J."/>
            <person name="Park H.-J."/>
            <person name="Ramirez L."/>
            <person name="Alfaro M."/>
            <person name="Sun H."/>
            <person name="Tritt A."/>
            <person name="Yoshinaga Y."/>
            <person name="Zwiers L.-H."/>
            <person name="Turgeon B."/>
            <person name="Goodwin S."/>
            <person name="Spatafora J."/>
            <person name="Crous P."/>
            <person name="Grigoriev I."/>
        </authorList>
    </citation>
    <scope>NUCLEOTIDE SEQUENCE</scope>
    <source>
        <strain evidence="1">CBS 175.79</strain>
    </source>
</reference>
<evidence type="ECO:0000313" key="2">
    <source>
        <dbReference type="Proteomes" id="UP000799778"/>
    </source>
</evidence>
<gene>
    <name evidence="1" type="ORF">BU24DRAFT_24106</name>
</gene>
<organism evidence="1 2">
    <name type="scientific">Aaosphaeria arxii CBS 175.79</name>
    <dbReference type="NCBI Taxonomy" id="1450172"/>
    <lineage>
        <taxon>Eukaryota</taxon>
        <taxon>Fungi</taxon>
        <taxon>Dikarya</taxon>
        <taxon>Ascomycota</taxon>
        <taxon>Pezizomycotina</taxon>
        <taxon>Dothideomycetes</taxon>
        <taxon>Pleosporomycetidae</taxon>
        <taxon>Pleosporales</taxon>
        <taxon>Pleosporales incertae sedis</taxon>
        <taxon>Aaosphaeria</taxon>
    </lineage>
</organism>
<sequence length="108" mass="12182">MRCDTVRLSPPRLEVQRSDRWIFNYLYLLLTEGGGGGGGYAGGEGSENCKRQRSCSQLSVRRVRLCQVRLCRVPGARCQMPDGMEQMSGTSSNGRFLVWDCLFWPARC</sequence>
<dbReference type="AlphaFoldDB" id="A0A6A5YAK6"/>
<evidence type="ECO:0000313" key="1">
    <source>
        <dbReference type="EMBL" id="KAF2021624.1"/>
    </source>
</evidence>
<accession>A0A6A5YAK6</accession>
<keyword evidence="2" id="KW-1185">Reference proteome</keyword>
<dbReference type="RefSeq" id="XP_033389963.1">
    <property type="nucleotide sequence ID" value="XM_033522277.1"/>
</dbReference>
<dbReference type="EMBL" id="ML978066">
    <property type="protein sequence ID" value="KAF2021624.1"/>
    <property type="molecule type" value="Genomic_DNA"/>
</dbReference>
<dbReference type="Proteomes" id="UP000799778">
    <property type="component" value="Unassembled WGS sequence"/>
</dbReference>